<name>A0A0K2U9S6_LEPSM</name>
<dbReference type="AlphaFoldDB" id="A0A0K2U9S6"/>
<organism evidence="1">
    <name type="scientific">Lepeophtheirus salmonis</name>
    <name type="common">Salmon louse</name>
    <name type="synonym">Caligus salmonis</name>
    <dbReference type="NCBI Taxonomy" id="72036"/>
    <lineage>
        <taxon>Eukaryota</taxon>
        <taxon>Metazoa</taxon>
        <taxon>Ecdysozoa</taxon>
        <taxon>Arthropoda</taxon>
        <taxon>Crustacea</taxon>
        <taxon>Multicrustacea</taxon>
        <taxon>Hexanauplia</taxon>
        <taxon>Copepoda</taxon>
        <taxon>Siphonostomatoida</taxon>
        <taxon>Caligidae</taxon>
        <taxon>Lepeophtheirus</taxon>
    </lineage>
</organism>
<dbReference type="EMBL" id="HACA01017618">
    <property type="protein sequence ID" value="CDW34979.1"/>
    <property type="molecule type" value="Transcribed_RNA"/>
</dbReference>
<protein>
    <submittedName>
        <fullName evidence="1">Uncharacterized protein</fullName>
    </submittedName>
</protein>
<accession>A0A0K2U9S6</accession>
<proteinExistence type="predicted"/>
<evidence type="ECO:0000313" key="1">
    <source>
        <dbReference type="EMBL" id="CDW34979.1"/>
    </source>
</evidence>
<sequence length="17" mass="2170">MFQYVLTTERKFQLFSM</sequence>
<reference evidence="1" key="1">
    <citation type="submission" date="2014-05" db="EMBL/GenBank/DDBJ databases">
        <authorList>
            <person name="Chronopoulou M."/>
        </authorList>
    </citation>
    <scope>NUCLEOTIDE SEQUENCE</scope>
    <source>
        <tissue evidence="1">Whole organism</tissue>
    </source>
</reference>